<evidence type="ECO:0000256" key="4">
    <source>
        <dbReference type="ARBA" id="ARBA00022692"/>
    </source>
</evidence>
<feature type="transmembrane region" description="Helical" evidence="8">
    <location>
        <begin position="50"/>
        <end position="73"/>
    </location>
</feature>
<dbReference type="PANTHER" id="PTHR11403">
    <property type="entry name" value="CYTOCHROME C OXIDASE SUBUNIT III"/>
    <property type="match status" value="1"/>
</dbReference>
<evidence type="ECO:0000256" key="1">
    <source>
        <dbReference type="ARBA" id="ARBA00004651"/>
    </source>
</evidence>
<name>A0AAW9QWW1_9CHRO</name>
<feature type="transmembrane region" description="Helical" evidence="8">
    <location>
        <begin position="159"/>
        <end position="183"/>
    </location>
</feature>
<dbReference type="Proteomes" id="UP001328733">
    <property type="component" value="Unassembled WGS sequence"/>
</dbReference>
<evidence type="ECO:0000313" key="10">
    <source>
        <dbReference type="EMBL" id="MEG3439714.1"/>
    </source>
</evidence>
<evidence type="ECO:0000256" key="6">
    <source>
        <dbReference type="ARBA" id="ARBA00023136"/>
    </source>
</evidence>
<dbReference type="Gene3D" id="1.20.120.80">
    <property type="entry name" value="Cytochrome c oxidase, subunit III, four-helix bundle"/>
    <property type="match status" value="1"/>
</dbReference>
<feature type="domain" description="Heme-copper oxidase subunit III family profile" evidence="9">
    <location>
        <begin position="29"/>
        <end position="223"/>
    </location>
</feature>
<dbReference type="GO" id="GO:0004129">
    <property type="term" value="F:cytochrome-c oxidase activity"/>
    <property type="evidence" value="ECO:0007669"/>
    <property type="project" value="InterPro"/>
</dbReference>
<proteinExistence type="inferred from homology"/>
<evidence type="ECO:0000256" key="2">
    <source>
        <dbReference type="ARBA" id="ARBA00010581"/>
    </source>
</evidence>
<dbReference type="InterPro" id="IPR000298">
    <property type="entry name" value="Cyt_c_oxidase-like_su3"/>
</dbReference>
<keyword evidence="11" id="KW-1185">Reference proteome</keyword>
<evidence type="ECO:0000259" key="9">
    <source>
        <dbReference type="PROSITE" id="PS50253"/>
    </source>
</evidence>
<dbReference type="GO" id="GO:0019646">
    <property type="term" value="P:aerobic electron transport chain"/>
    <property type="evidence" value="ECO:0007669"/>
    <property type="project" value="InterPro"/>
</dbReference>
<dbReference type="InterPro" id="IPR013833">
    <property type="entry name" value="Cyt_c_oxidase_su3_a-hlx"/>
</dbReference>
<keyword evidence="3" id="KW-1003">Cell membrane</keyword>
<dbReference type="PROSITE" id="PS50253">
    <property type="entry name" value="COX3"/>
    <property type="match status" value="1"/>
</dbReference>
<keyword evidence="6 8" id="KW-0472">Membrane</keyword>
<evidence type="ECO:0000256" key="5">
    <source>
        <dbReference type="ARBA" id="ARBA00022989"/>
    </source>
</evidence>
<dbReference type="InterPro" id="IPR024791">
    <property type="entry name" value="Cyt_c/ubiquinol_Oxase_su3"/>
</dbReference>
<comment type="caution">
    <text evidence="10">The sequence shown here is derived from an EMBL/GenBank/DDBJ whole genome shotgun (WGS) entry which is preliminary data.</text>
</comment>
<comment type="similarity">
    <text evidence="2 7">Belongs to the cytochrome c oxidase subunit 3 family.</text>
</comment>
<dbReference type="AlphaFoldDB" id="A0AAW9QWW1"/>
<reference evidence="10 11" key="1">
    <citation type="submission" date="2024-01" db="EMBL/GenBank/DDBJ databases">
        <title>Genomic insights into the taxonomy and metabolism of the cyanobacterium Pannus brasiliensis CCIBt3594.</title>
        <authorList>
            <person name="Machado M."/>
            <person name="Botero N.B."/>
            <person name="Andreote A.P.D."/>
            <person name="Feitosa A.M.T."/>
            <person name="Popin R."/>
            <person name="Sivonen K."/>
            <person name="Fiore M.F."/>
        </authorList>
    </citation>
    <scope>NUCLEOTIDE SEQUENCE [LARGE SCALE GENOMIC DNA]</scope>
    <source>
        <strain evidence="10 11">CCIBt3594</strain>
    </source>
</reference>
<dbReference type="Pfam" id="PF00510">
    <property type="entry name" value="COX3"/>
    <property type="match status" value="1"/>
</dbReference>
<evidence type="ECO:0000256" key="8">
    <source>
        <dbReference type="SAM" id="Phobius"/>
    </source>
</evidence>
<accession>A0AAW9QWW1</accession>
<dbReference type="SUPFAM" id="SSF81452">
    <property type="entry name" value="Cytochrome c oxidase subunit III-like"/>
    <property type="match status" value="1"/>
</dbReference>
<keyword evidence="5 8" id="KW-1133">Transmembrane helix</keyword>
<dbReference type="EMBL" id="JBAFSM010000057">
    <property type="protein sequence ID" value="MEG3439714.1"/>
    <property type="molecule type" value="Genomic_DNA"/>
</dbReference>
<dbReference type="CDD" id="cd00386">
    <property type="entry name" value="Heme_Cu_Oxidase_III_like"/>
    <property type="match status" value="1"/>
</dbReference>
<dbReference type="InterPro" id="IPR035973">
    <property type="entry name" value="Cyt_c_oxidase_su3-like_sf"/>
</dbReference>
<evidence type="ECO:0000256" key="7">
    <source>
        <dbReference type="RuleBase" id="RU003376"/>
    </source>
</evidence>
<feature type="transmembrane region" description="Helical" evidence="8">
    <location>
        <begin position="123"/>
        <end position="139"/>
    </location>
</feature>
<keyword evidence="4 7" id="KW-0812">Transmembrane</keyword>
<comment type="subcellular location">
    <subcellularLocation>
        <location evidence="1 7">Cell membrane</location>
        <topology evidence="1 7">Multi-pass membrane protein</topology>
    </subcellularLocation>
</comment>
<dbReference type="PANTHER" id="PTHR11403:SF2">
    <property type="entry name" value="CYTOCHROME BO(3) UBIQUINOL OXIDASE SUBUNIT 3"/>
    <property type="match status" value="1"/>
</dbReference>
<feature type="transmembrane region" description="Helical" evidence="8">
    <location>
        <begin position="204"/>
        <end position="222"/>
    </location>
</feature>
<sequence length="223" mass="25621">MTRISPPHLVRKDESPIDLERFRRMFPRWFRRFLPSGGGSHEDHHGKGMFGFTVFLLSESVIFLSLFFTYIALRLTNTHWLPSGVSGPELTTFVVINTVILLSSSVVIQLAERSLVRRHRNRFRSLWFLTSLMGIYFLVGQGIEWSRLDFGLKTGLVGAMFYILTGFHGLHVLTGVILQGIVLARSFLPDSHRHGHFGVSATTLFWHFVDGIWVILFSLLYLW</sequence>
<gene>
    <name evidence="10" type="ORF">V0288_21480</name>
</gene>
<evidence type="ECO:0000313" key="11">
    <source>
        <dbReference type="Proteomes" id="UP001328733"/>
    </source>
</evidence>
<feature type="transmembrane region" description="Helical" evidence="8">
    <location>
        <begin position="93"/>
        <end position="111"/>
    </location>
</feature>
<dbReference type="GO" id="GO:0005886">
    <property type="term" value="C:plasma membrane"/>
    <property type="evidence" value="ECO:0007669"/>
    <property type="project" value="UniProtKB-SubCell"/>
</dbReference>
<evidence type="ECO:0000256" key="3">
    <source>
        <dbReference type="ARBA" id="ARBA00022475"/>
    </source>
</evidence>
<protein>
    <submittedName>
        <fullName evidence="10">Heme-copper oxidase subunit III</fullName>
    </submittedName>
</protein>
<organism evidence="10 11">
    <name type="scientific">Pannus brasiliensis CCIBt3594</name>
    <dbReference type="NCBI Taxonomy" id="1427578"/>
    <lineage>
        <taxon>Bacteria</taxon>
        <taxon>Bacillati</taxon>
        <taxon>Cyanobacteriota</taxon>
        <taxon>Cyanophyceae</taxon>
        <taxon>Oscillatoriophycideae</taxon>
        <taxon>Chroococcales</taxon>
        <taxon>Microcystaceae</taxon>
        <taxon>Pannus</taxon>
    </lineage>
</organism>